<protein>
    <recommendedName>
        <fullName evidence="1">Dienelactone hydrolase domain-containing protein</fullName>
    </recommendedName>
</protein>
<comment type="caution">
    <text evidence="2">The sequence shown here is derived from an EMBL/GenBank/DDBJ whole genome shotgun (WGS) entry which is preliminary data.</text>
</comment>
<dbReference type="Proteomes" id="UP001500064">
    <property type="component" value="Unassembled WGS sequence"/>
</dbReference>
<dbReference type="Pfam" id="PF01738">
    <property type="entry name" value="DLH"/>
    <property type="match status" value="1"/>
</dbReference>
<gene>
    <name evidence="2" type="ORF">GCM10009733_107100</name>
</gene>
<evidence type="ECO:0000313" key="3">
    <source>
        <dbReference type="Proteomes" id="UP001500064"/>
    </source>
</evidence>
<dbReference type="Gene3D" id="3.40.50.1820">
    <property type="entry name" value="alpha/beta hydrolase"/>
    <property type="match status" value="1"/>
</dbReference>
<evidence type="ECO:0000313" key="2">
    <source>
        <dbReference type="EMBL" id="GAA1693871.1"/>
    </source>
</evidence>
<proteinExistence type="predicted"/>
<evidence type="ECO:0000259" key="1">
    <source>
        <dbReference type="Pfam" id="PF01738"/>
    </source>
</evidence>
<dbReference type="RefSeq" id="WP_346115036.1">
    <property type="nucleotide sequence ID" value="NZ_BAAAMU010000196.1"/>
</dbReference>
<keyword evidence="3" id="KW-1185">Reference proteome</keyword>
<reference evidence="2 3" key="1">
    <citation type="journal article" date="2019" name="Int. J. Syst. Evol. Microbiol.">
        <title>The Global Catalogue of Microorganisms (GCM) 10K type strain sequencing project: providing services to taxonomists for standard genome sequencing and annotation.</title>
        <authorList>
            <consortium name="The Broad Institute Genomics Platform"/>
            <consortium name="The Broad Institute Genome Sequencing Center for Infectious Disease"/>
            <person name="Wu L."/>
            <person name="Ma J."/>
        </authorList>
    </citation>
    <scope>NUCLEOTIDE SEQUENCE [LARGE SCALE GENOMIC DNA]</scope>
    <source>
        <strain evidence="2 3">JCM 13929</strain>
    </source>
</reference>
<dbReference type="InterPro" id="IPR029058">
    <property type="entry name" value="AB_hydrolase_fold"/>
</dbReference>
<name>A0ABN2HUL8_9ACTN</name>
<dbReference type="EMBL" id="BAAAMU010000196">
    <property type="protein sequence ID" value="GAA1693871.1"/>
    <property type="molecule type" value="Genomic_DNA"/>
</dbReference>
<organism evidence="2 3">
    <name type="scientific">Nonomuraea maheshkhaliensis</name>
    <dbReference type="NCBI Taxonomy" id="419590"/>
    <lineage>
        <taxon>Bacteria</taxon>
        <taxon>Bacillati</taxon>
        <taxon>Actinomycetota</taxon>
        <taxon>Actinomycetes</taxon>
        <taxon>Streptosporangiales</taxon>
        <taxon>Streptosporangiaceae</taxon>
        <taxon>Nonomuraea</taxon>
    </lineage>
</organism>
<feature type="domain" description="Dienelactone hydrolase" evidence="1">
    <location>
        <begin position="24"/>
        <end position="61"/>
    </location>
</feature>
<dbReference type="SUPFAM" id="SSF53474">
    <property type="entry name" value="alpha/beta-Hydrolases"/>
    <property type="match status" value="1"/>
</dbReference>
<accession>A0ABN2HUL8</accession>
<sequence>MTRNVRIPPADGGSPVVVVLPEGAAPASGWPGLVVVHEVYGVEPDMLEVAELFGEHGYAAGCAPTQMR</sequence>
<dbReference type="InterPro" id="IPR002925">
    <property type="entry name" value="Dienelactn_hydro"/>
</dbReference>